<dbReference type="PANTHER" id="PTHR31497">
    <property type="entry name" value="AUTOCRINE PROLIFERATION REPRESSOR PROTEIN A"/>
    <property type="match status" value="1"/>
</dbReference>
<feature type="chain" id="PRO_5004163030" evidence="1">
    <location>
        <begin position="20"/>
        <end position="459"/>
    </location>
</feature>
<dbReference type="InterPro" id="IPR009199">
    <property type="entry name" value="PhoPQ-act_pathogen-rel_PqaA"/>
</dbReference>
<dbReference type="STRING" id="234267.Acid_2416"/>
<dbReference type="Pfam" id="PF10142">
    <property type="entry name" value="PhoPQ_related"/>
    <property type="match status" value="1"/>
</dbReference>
<dbReference type="KEGG" id="sus:Acid_2416"/>
<name>Q025C1_SOLUE</name>
<dbReference type="SUPFAM" id="SSF53474">
    <property type="entry name" value="alpha/beta-Hydrolases"/>
    <property type="match status" value="1"/>
</dbReference>
<gene>
    <name evidence="2" type="ordered locus">Acid_2416</name>
</gene>
<accession>Q025C1</accession>
<dbReference type="HOGENOM" id="CLU_036488_0_0_0"/>
<sequence length="459" mass="51548" precursor="true">MKLARSIALTLLIAISAVAADTALDRYVKKPDATYKYEIVNTVKGEGFTTYIVDLTSQTWRTPAEVNRTVWKHWLTIVKPDRVATSTGFLFITGGSVGRKAPQSANATYTENALVTHSVVAELQDVPNEPLRFAGETRDRNEDGIIAYTWVKFMKGGDEEWPLRLPMTKAAVRAMDTISAIMATPDAGGVKVEKYVVSGGSKRGWTSWATAAVDPRIAAVIPVSIDTLNLEKTFEHHYRVFGFFSEAVKDYVESGVMDWNGTPEYRKLLAVEDPYSYRERYTMPKYMIQAAGDQYFLPDSSRYYFDDLKGEKYLRYIPNTDHGLRNTDARESSLAFYQAFLAGTPRPQFSWKFEANGDIKVTSRTKPEAVKIWQAANPDARDFRLMTIGPAYQGSELQDQGGGVYVAHARPPAKGWTAYFVELTYPSGGKYPFKFTTAVRVNPDTEPFPAYKPDPEKRK</sequence>
<evidence type="ECO:0000313" key="2">
    <source>
        <dbReference type="EMBL" id="ABJ83405.1"/>
    </source>
</evidence>
<dbReference type="AlphaFoldDB" id="Q025C1"/>
<dbReference type="EMBL" id="CP000473">
    <property type="protein sequence ID" value="ABJ83405.1"/>
    <property type="molecule type" value="Genomic_DNA"/>
</dbReference>
<proteinExistence type="predicted"/>
<dbReference type="InterPro" id="IPR029058">
    <property type="entry name" value="AB_hydrolase_fold"/>
</dbReference>
<dbReference type="eggNOG" id="COG4287">
    <property type="taxonomic scope" value="Bacteria"/>
</dbReference>
<dbReference type="ESTHER" id="solue-q025c1">
    <property type="family name" value="PhoPQ_related"/>
</dbReference>
<reference evidence="2" key="1">
    <citation type="submission" date="2006-10" db="EMBL/GenBank/DDBJ databases">
        <title>Complete sequence of Solibacter usitatus Ellin6076.</title>
        <authorList>
            <consortium name="US DOE Joint Genome Institute"/>
            <person name="Copeland A."/>
            <person name="Lucas S."/>
            <person name="Lapidus A."/>
            <person name="Barry K."/>
            <person name="Detter J.C."/>
            <person name="Glavina del Rio T."/>
            <person name="Hammon N."/>
            <person name="Israni S."/>
            <person name="Dalin E."/>
            <person name="Tice H."/>
            <person name="Pitluck S."/>
            <person name="Thompson L.S."/>
            <person name="Brettin T."/>
            <person name="Bruce D."/>
            <person name="Han C."/>
            <person name="Tapia R."/>
            <person name="Gilna P."/>
            <person name="Schmutz J."/>
            <person name="Larimer F."/>
            <person name="Land M."/>
            <person name="Hauser L."/>
            <person name="Kyrpides N."/>
            <person name="Mikhailova N."/>
            <person name="Janssen P.H."/>
            <person name="Kuske C.R."/>
            <person name="Richardson P."/>
        </authorList>
    </citation>
    <scope>NUCLEOTIDE SEQUENCE</scope>
    <source>
        <strain evidence="2">Ellin6076</strain>
    </source>
</reference>
<feature type="signal peptide" evidence="1">
    <location>
        <begin position="1"/>
        <end position="19"/>
    </location>
</feature>
<evidence type="ECO:0000256" key="1">
    <source>
        <dbReference type="SAM" id="SignalP"/>
    </source>
</evidence>
<dbReference type="PIRSF" id="PIRSF014728">
    <property type="entry name" value="PqaA"/>
    <property type="match status" value="1"/>
</dbReference>
<dbReference type="OrthoDB" id="8950502at2"/>
<dbReference type="Gene3D" id="3.40.50.1820">
    <property type="entry name" value="alpha/beta hydrolase"/>
    <property type="match status" value="1"/>
</dbReference>
<protein>
    <submittedName>
        <fullName evidence="2">PhoPQ-activated pathogenicity-related protein</fullName>
    </submittedName>
</protein>
<dbReference type="InParanoid" id="Q025C1"/>
<organism evidence="2">
    <name type="scientific">Solibacter usitatus (strain Ellin6076)</name>
    <dbReference type="NCBI Taxonomy" id="234267"/>
    <lineage>
        <taxon>Bacteria</taxon>
        <taxon>Pseudomonadati</taxon>
        <taxon>Acidobacteriota</taxon>
        <taxon>Terriglobia</taxon>
        <taxon>Bryobacterales</taxon>
        <taxon>Solibacteraceae</taxon>
        <taxon>Candidatus Solibacter</taxon>
    </lineage>
</organism>
<keyword evidence="1" id="KW-0732">Signal</keyword>
<dbReference type="PANTHER" id="PTHR31497:SF0">
    <property type="entry name" value="AUTOCRINE PROLIFERATION REPRESSOR PROTEIN A"/>
    <property type="match status" value="1"/>
</dbReference>